<evidence type="ECO:0000259" key="8">
    <source>
        <dbReference type="PROSITE" id="PS50928"/>
    </source>
</evidence>
<evidence type="ECO:0000313" key="9">
    <source>
        <dbReference type="EMBL" id="HJF13357.1"/>
    </source>
</evidence>
<feature type="transmembrane region" description="Helical" evidence="7">
    <location>
        <begin position="71"/>
        <end position="98"/>
    </location>
</feature>
<protein>
    <submittedName>
        <fullName evidence="9">ABC transporter permease</fullName>
    </submittedName>
</protein>
<accession>A0A921K6G3</accession>
<dbReference type="EMBL" id="DYXC01000013">
    <property type="protein sequence ID" value="HJF13357.1"/>
    <property type="molecule type" value="Genomic_DNA"/>
</dbReference>
<evidence type="ECO:0000256" key="2">
    <source>
        <dbReference type="ARBA" id="ARBA00022448"/>
    </source>
</evidence>
<dbReference type="Proteomes" id="UP000703315">
    <property type="component" value="Unassembled WGS sequence"/>
</dbReference>
<organism evidence="9 10">
    <name type="scientific">Enteractinococcus helveticum</name>
    <dbReference type="NCBI Taxonomy" id="1837282"/>
    <lineage>
        <taxon>Bacteria</taxon>
        <taxon>Bacillati</taxon>
        <taxon>Actinomycetota</taxon>
        <taxon>Actinomycetes</taxon>
        <taxon>Micrococcales</taxon>
        <taxon>Micrococcaceae</taxon>
    </lineage>
</organism>
<reference evidence="9" key="1">
    <citation type="journal article" date="2021" name="PeerJ">
        <title>Extensive microbial diversity within the chicken gut microbiome revealed by metagenomics and culture.</title>
        <authorList>
            <person name="Gilroy R."/>
            <person name="Ravi A."/>
            <person name="Getino M."/>
            <person name="Pursley I."/>
            <person name="Horton D.L."/>
            <person name="Alikhan N.F."/>
            <person name="Baker D."/>
            <person name="Gharbi K."/>
            <person name="Hall N."/>
            <person name="Watson M."/>
            <person name="Adriaenssens E.M."/>
            <person name="Foster-Nyarko E."/>
            <person name="Jarju S."/>
            <person name="Secka A."/>
            <person name="Antonio M."/>
            <person name="Oren A."/>
            <person name="Chaudhuri R.R."/>
            <person name="La Ragione R."/>
            <person name="Hildebrand F."/>
            <person name="Pallen M.J."/>
        </authorList>
    </citation>
    <scope>NUCLEOTIDE SEQUENCE</scope>
    <source>
        <strain evidence="9">ChiHjej13B12-14962</strain>
    </source>
</reference>
<sequence>MTKTHTVRPQTPRITAPRRSLNIGYQRVLVLFVVIGIWWLIAATALLPETLVPDPIAVIVELGRLSITAEFWQAIIATLSGAMLGLAASIVVGIPLGVVSGRFWRVERSVNFLVDFGRAFPAVALVGVLVLMLGRGIEMKSVLVFIAVMFPLIIQTQHGVQQVNPMIQETCHAFRIPQGLYIRKVLLPAAMPSIMTGLRLAASVAVLVAISAEVLTNAPGIGQKIAEAQIGSNAPKAFAFIVASGVLGYLVNYAVSAAQNRIIGWRPAQGGDE</sequence>
<feature type="transmembrane region" description="Helical" evidence="7">
    <location>
        <begin position="28"/>
        <end position="47"/>
    </location>
</feature>
<feature type="transmembrane region" description="Helical" evidence="7">
    <location>
        <begin position="110"/>
        <end position="133"/>
    </location>
</feature>
<evidence type="ECO:0000256" key="1">
    <source>
        <dbReference type="ARBA" id="ARBA00004651"/>
    </source>
</evidence>
<dbReference type="SUPFAM" id="SSF161098">
    <property type="entry name" value="MetI-like"/>
    <property type="match status" value="1"/>
</dbReference>
<comment type="subcellular location">
    <subcellularLocation>
        <location evidence="1 7">Cell membrane</location>
        <topology evidence="1 7">Multi-pass membrane protein</topology>
    </subcellularLocation>
</comment>
<keyword evidence="2 7" id="KW-0813">Transport</keyword>
<keyword evidence="5 7" id="KW-1133">Transmembrane helix</keyword>
<proteinExistence type="inferred from homology"/>
<comment type="similarity">
    <text evidence="7">Belongs to the binding-protein-dependent transport system permease family.</text>
</comment>
<dbReference type="Gene3D" id="1.10.3720.10">
    <property type="entry name" value="MetI-like"/>
    <property type="match status" value="1"/>
</dbReference>
<dbReference type="Pfam" id="PF00528">
    <property type="entry name" value="BPD_transp_1"/>
    <property type="match status" value="1"/>
</dbReference>
<feature type="transmembrane region" description="Helical" evidence="7">
    <location>
        <begin position="139"/>
        <end position="156"/>
    </location>
</feature>
<evidence type="ECO:0000313" key="10">
    <source>
        <dbReference type="Proteomes" id="UP000703315"/>
    </source>
</evidence>
<evidence type="ECO:0000256" key="5">
    <source>
        <dbReference type="ARBA" id="ARBA00022989"/>
    </source>
</evidence>
<keyword evidence="3" id="KW-1003">Cell membrane</keyword>
<evidence type="ECO:0000256" key="7">
    <source>
        <dbReference type="RuleBase" id="RU363032"/>
    </source>
</evidence>
<dbReference type="RefSeq" id="WP_303901478.1">
    <property type="nucleotide sequence ID" value="NZ_DYXC01000013.1"/>
</dbReference>
<comment type="caution">
    <text evidence="9">The sequence shown here is derived from an EMBL/GenBank/DDBJ whole genome shotgun (WGS) entry which is preliminary data.</text>
</comment>
<dbReference type="InterPro" id="IPR035906">
    <property type="entry name" value="MetI-like_sf"/>
</dbReference>
<dbReference type="PANTHER" id="PTHR30151">
    <property type="entry name" value="ALKANE SULFONATE ABC TRANSPORTER-RELATED, MEMBRANE SUBUNIT"/>
    <property type="match status" value="1"/>
</dbReference>
<dbReference type="CDD" id="cd06261">
    <property type="entry name" value="TM_PBP2"/>
    <property type="match status" value="1"/>
</dbReference>
<reference evidence="9" key="2">
    <citation type="submission" date="2021-09" db="EMBL/GenBank/DDBJ databases">
        <authorList>
            <person name="Gilroy R."/>
        </authorList>
    </citation>
    <scope>NUCLEOTIDE SEQUENCE</scope>
    <source>
        <strain evidence="9">ChiHjej13B12-14962</strain>
    </source>
</reference>
<dbReference type="AlphaFoldDB" id="A0A921K6G3"/>
<evidence type="ECO:0000256" key="6">
    <source>
        <dbReference type="ARBA" id="ARBA00023136"/>
    </source>
</evidence>
<name>A0A921K6G3_9MICC</name>
<dbReference type="PROSITE" id="PS50928">
    <property type="entry name" value="ABC_TM1"/>
    <property type="match status" value="1"/>
</dbReference>
<dbReference type="GO" id="GO:0055085">
    <property type="term" value="P:transmembrane transport"/>
    <property type="evidence" value="ECO:0007669"/>
    <property type="project" value="InterPro"/>
</dbReference>
<keyword evidence="6 7" id="KW-0472">Membrane</keyword>
<evidence type="ECO:0000256" key="4">
    <source>
        <dbReference type="ARBA" id="ARBA00022692"/>
    </source>
</evidence>
<gene>
    <name evidence="9" type="ORF">K8V32_00945</name>
</gene>
<feature type="domain" description="ABC transmembrane type-1" evidence="8">
    <location>
        <begin position="75"/>
        <end position="259"/>
    </location>
</feature>
<keyword evidence="4 7" id="KW-0812">Transmembrane</keyword>
<dbReference type="InterPro" id="IPR000515">
    <property type="entry name" value="MetI-like"/>
</dbReference>
<feature type="transmembrane region" description="Helical" evidence="7">
    <location>
        <begin position="237"/>
        <end position="255"/>
    </location>
</feature>
<dbReference type="PANTHER" id="PTHR30151:SF0">
    <property type="entry name" value="ABC TRANSPORTER PERMEASE PROTEIN MJ0413-RELATED"/>
    <property type="match status" value="1"/>
</dbReference>
<evidence type="ECO:0000256" key="3">
    <source>
        <dbReference type="ARBA" id="ARBA00022475"/>
    </source>
</evidence>
<dbReference type="GO" id="GO:0005886">
    <property type="term" value="C:plasma membrane"/>
    <property type="evidence" value="ECO:0007669"/>
    <property type="project" value="UniProtKB-SubCell"/>
</dbReference>